<dbReference type="AlphaFoldDB" id="A0A835GIM3"/>
<accession>A0A835GIM3</accession>
<organism evidence="2 3">
    <name type="scientific">Spodoptera exigua</name>
    <name type="common">Beet armyworm</name>
    <name type="synonym">Noctua fulgens</name>
    <dbReference type="NCBI Taxonomy" id="7107"/>
    <lineage>
        <taxon>Eukaryota</taxon>
        <taxon>Metazoa</taxon>
        <taxon>Ecdysozoa</taxon>
        <taxon>Arthropoda</taxon>
        <taxon>Hexapoda</taxon>
        <taxon>Insecta</taxon>
        <taxon>Pterygota</taxon>
        <taxon>Neoptera</taxon>
        <taxon>Endopterygota</taxon>
        <taxon>Lepidoptera</taxon>
        <taxon>Glossata</taxon>
        <taxon>Ditrysia</taxon>
        <taxon>Noctuoidea</taxon>
        <taxon>Noctuidae</taxon>
        <taxon>Amphipyrinae</taxon>
        <taxon>Spodoptera</taxon>
    </lineage>
</organism>
<dbReference type="EMBL" id="JACKWZ010000090">
    <property type="protein sequence ID" value="KAF9416431.1"/>
    <property type="molecule type" value="Genomic_DNA"/>
</dbReference>
<dbReference type="Proteomes" id="UP000648187">
    <property type="component" value="Unassembled WGS sequence"/>
</dbReference>
<proteinExistence type="predicted"/>
<dbReference type="InterPro" id="IPR011990">
    <property type="entry name" value="TPR-like_helical_dom_sf"/>
</dbReference>
<evidence type="ECO:0000256" key="1">
    <source>
        <dbReference type="SAM" id="MobiDB-lite"/>
    </source>
</evidence>
<evidence type="ECO:0000313" key="2">
    <source>
        <dbReference type="EMBL" id="KAF9416431.1"/>
    </source>
</evidence>
<gene>
    <name evidence="2" type="ORF">HW555_006192</name>
</gene>
<dbReference type="Gene3D" id="1.25.40.10">
    <property type="entry name" value="Tetratricopeptide repeat domain"/>
    <property type="match status" value="1"/>
</dbReference>
<sequence>MGPKSETIRTKSKSRTGMSMSTGLFASSDSLHAPRCVTLSMVLQGATPSTEEYRFLALFNGSTLVETKWQDKETIMFITMPINLNDPHAQLLVANSPLCLLMRHAGGKPSREPDPLVHPDNRYGASVDLFPLLIGEQNIFLTSNLVSMSTGEKSNYSVVVRAFSPGVVDETLVPLTMTMISAQCLPISKEGTVYISAIGLNGIHKPKAISFNMSLSSDQAQKIMFANASTGGYAAETAMNVYIDDKFIPNDLNVRETNNCRHVYWNAMKRVLVNLQQLYERLSTPFTMELAAVPRFGRTEVRGRYLALVDAKALLEPGQTGVTICSKLILFTDANKFESTCNLLDLPPTSAKASVREGEHHVFDEYGHTSYITIRFDLPESLVPKTKLENLYGLLGLPLPKIASTLKDHSDSNVVRVDTTADARTISKEAGALAVHKELSALACKGVIQMNQGIKRTAANRLLMRVRAMLKNFPPGNCSDLDWQDTVTAQHAACRRAVTASFAPQPPPPRLPNNVAAARCRIAGDNRIAQIHNETNYKVAGRHPRTLITKALRCLERETDEDAKNYLLEGLSTHTRNRYLLWMYGGLEFNRENEGSVAAGAALRIAVEGDYSDGTANAIGWAALHAFHHVNGNEYAAFVSAKNMRKAFSLPMEWDKILARWTDASGEEEIYWMPTVIATDNPFLMAAAFFLCLRCYRFTEALLKCVELDCASRGSYSLKCQISPHVYYLRAAIMVLQRKFRTAMDITMEGINKFGPTPIMSQMRATCIARIRNWDRDCEKAIQEAENAGSELCSSVLYVASLKSFKLNPMEALQRAARAHKTSPSGHTALLIGRIYALMGKAWLAERWLAAAVNTEPLLADGWAMLALLAMYDKNLNKARVMLRTAKQVGPVSPDIDEELKRVMEMVGLEKMSDHLVKNLCLCDYI</sequence>
<dbReference type="SUPFAM" id="SSF48452">
    <property type="entry name" value="TPR-like"/>
    <property type="match status" value="1"/>
</dbReference>
<feature type="region of interest" description="Disordered" evidence="1">
    <location>
        <begin position="1"/>
        <end position="21"/>
    </location>
</feature>
<comment type="caution">
    <text evidence="2">The sequence shown here is derived from an EMBL/GenBank/DDBJ whole genome shotgun (WGS) entry which is preliminary data.</text>
</comment>
<reference evidence="2" key="1">
    <citation type="submission" date="2020-08" db="EMBL/GenBank/DDBJ databases">
        <title>Spodoptera exigua strain:BAW_Kor-Di-RS1 Genome sequencing and assembly.</title>
        <authorList>
            <person name="Kim J."/>
            <person name="Nam H.Y."/>
            <person name="Kwon M."/>
            <person name="Choi J.H."/>
            <person name="Cho S.R."/>
            <person name="Kim G.-H."/>
        </authorList>
    </citation>
    <scope>NUCLEOTIDE SEQUENCE</scope>
    <source>
        <strain evidence="2">BAW_Kor-Di-RS1</strain>
        <tissue evidence="2">Whole-body</tissue>
    </source>
</reference>
<protein>
    <submittedName>
        <fullName evidence="2">Uncharacterized protein</fullName>
    </submittedName>
</protein>
<evidence type="ECO:0000313" key="3">
    <source>
        <dbReference type="Proteomes" id="UP000648187"/>
    </source>
</evidence>
<keyword evidence="3" id="KW-1185">Reference proteome</keyword>
<name>A0A835GIM3_SPOEX</name>